<feature type="signal peptide" evidence="1">
    <location>
        <begin position="1"/>
        <end position="17"/>
    </location>
</feature>
<organism evidence="2 3">
    <name type="scientific">Lepraria neglecta</name>
    <dbReference type="NCBI Taxonomy" id="209136"/>
    <lineage>
        <taxon>Eukaryota</taxon>
        <taxon>Fungi</taxon>
        <taxon>Dikarya</taxon>
        <taxon>Ascomycota</taxon>
        <taxon>Pezizomycotina</taxon>
        <taxon>Lecanoromycetes</taxon>
        <taxon>OSLEUM clade</taxon>
        <taxon>Lecanoromycetidae</taxon>
        <taxon>Lecanorales</taxon>
        <taxon>Lecanorineae</taxon>
        <taxon>Stereocaulaceae</taxon>
        <taxon>Lepraria</taxon>
    </lineage>
</organism>
<dbReference type="EMBL" id="JASNWA010000004">
    <property type="protein sequence ID" value="KAK3176582.1"/>
    <property type="molecule type" value="Genomic_DNA"/>
</dbReference>
<reference evidence="2" key="1">
    <citation type="submission" date="2022-11" db="EMBL/GenBank/DDBJ databases">
        <title>Chromosomal genome sequence assembly and mating type (MAT) locus characterization of the leprose asexual lichenized fungus Lepraria neglecta (Nyl.) Erichsen.</title>
        <authorList>
            <person name="Allen J.L."/>
            <person name="Pfeffer B."/>
        </authorList>
    </citation>
    <scope>NUCLEOTIDE SEQUENCE</scope>
    <source>
        <strain evidence="2">Allen 5258</strain>
    </source>
</reference>
<keyword evidence="1" id="KW-0732">Signal</keyword>
<accession>A0AAD9ZE03</accession>
<comment type="caution">
    <text evidence="2">The sequence shown here is derived from an EMBL/GenBank/DDBJ whole genome shotgun (WGS) entry which is preliminary data.</text>
</comment>
<name>A0AAD9ZE03_9LECA</name>
<protein>
    <recommendedName>
        <fullName evidence="4">Ecp2 effector protein domain-containing protein</fullName>
    </recommendedName>
</protein>
<sequence>MFLFLLLSLLYIAFTSAETICQPAPPGQMPTLSSCDSTLLKLETYISTCGSEKVTIGPTASGIRLPLYYVDDDLSPFVPRSRCVIQVLWHPRSGQRPPVASFDILRPQEIQQAAIRVRDQCVKGNQFHGPQLGKEWILNRQWVLVLFGTALVGGGVSGNGTMSVVWADGTNRTVNASVFGNSIGCGSSKGLLGNGLGLNIENDSGVKITDSS</sequence>
<dbReference type="AlphaFoldDB" id="A0AAD9ZE03"/>
<feature type="chain" id="PRO_5042120286" description="Ecp2 effector protein domain-containing protein" evidence="1">
    <location>
        <begin position="18"/>
        <end position="212"/>
    </location>
</feature>
<gene>
    <name evidence="2" type="ORF">OEA41_007905</name>
</gene>
<evidence type="ECO:0000313" key="2">
    <source>
        <dbReference type="EMBL" id="KAK3176582.1"/>
    </source>
</evidence>
<dbReference type="Proteomes" id="UP001276659">
    <property type="component" value="Unassembled WGS sequence"/>
</dbReference>
<proteinExistence type="predicted"/>
<keyword evidence="3" id="KW-1185">Reference proteome</keyword>
<evidence type="ECO:0000256" key="1">
    <source>
        <dbReference type="SAM" id="SignalP"/>
    </source>
</evidence>
<evidence type="ECO:0008006" key="4">
    <source>
        <dbReference type="Google" id="ProtNLM"/>
    </source>
</evidence>
<evidence type="ECO:0000313" key="3">
    <source>
        <dbReference type="Proteomes" id="UP001276659"/>
    </source>
</evidence>